<protein>
    <submittedName>
        <fullName evidence="1">Spore coat associated protein CotJA</fullName>
    </submittedName>
</protein>
<dbReference type="Proteomes" id="UP000615234">
    <property type="component" value="Unassembled WGS sequence"/>
</dbReference>
<name>A0A8I0ALD7_9FIRM</name>
<evidence type="ECO:0000313" key="1">
    <source>
        <dbReference type="EMBL" id="MBC5663121.1"/>
    </source>
</evidence>
<reference evidence="1 2" key="1">
    <citation type="submission" date="2020-08" db="EMBL/GenBank/DDBJ databases">
        <title>Genome public.</title>
        <authorList>
            <person name="Liu C."/>
            <person name="Sun Q."/>
        </authorList>
    </citation>
    <scope>NUCLEOTIDE SEQUENCE [LARGE SCALE GENOMIC DNA]</scope>
    <source>
        <strain evidence="1 2">NSJ-10</strain>
    </source>
</reference>
<evidence type="ECO:0000313" key="2">
    <source>
        <dbReference type="Proteomes" id="UP000615234"/>
    </source>
</evidence>
<dbReference type="Pfam" id="PF11007">
    <property type="entry name" value="CotJA"/>
    <property type="match status" value="1"/>
</dbReference>
<dbReference type="EMBL" id="JACOOX010000005">
    <property type="protein sequence ID" value="MBC5663121.1"/>
    <property type="molecule type" value="Genomic_DNA"/>
</dbReference>
<dbReference type="InterPro" id="IPR020256">
    <property type="entry name" value="Spore_coat_CotJA"/>
</dbReference>
<gene>
    <name evidence="1" type="ORF">H8S09_09490</name>
</gene>
<proteinExistence type="predicted"/>
<comment type="caution">
    <text evidence="1">The sequence shown here is derived from an EMBL/GenBank/DDBJ whole genome shotgun (WGS) entry which is preliminary data.</text>
</comment>
<dbReference type="AlphaFoldDB" id="A0A8I0ALD7"/>
<keyword evidence="2" id="KW-1185">Reference proteome</keyword>
<organism evidence="1 2">
    <name type="scientific">Coprococcus hominis</name>
    <name type="common">ex Liu et al. 2022</name>
    <dbReference type="NCBI Taxonomy" id="2763039"/>
    <lineage>
        <taxon>Bacteria</taxon>
        <taxon>Bacillati</taxon>
        <taxon>Bacillota</taxon>
        <taxon>Clostridia</taxon>
        <taxon>Lachnospirales</taxon>
        <taxon>Lachnospiraceae</taxon>
        <taxon>Coprococcus</taxon>
    </lineage>
</organism>
<sequence length="38" mass="4229">MAYVPSQEFGELYDAKKGLCEGTMFPDLNLIFCGVRGK</sequence>
<accession>A0A8I0ALD7</accession>